<evidence type="ECO:0000256" key="6">
    <source>
        <dbReference type="ARBA" id="ARBA00022970"/>
    </source>
</evidence>
<dbReference type="InterPro" id="IPR035906">
    <property type="entry name" value="MetI-like_sf"/>
</dbReference>
<dbReference type="SUPFAM" id="SSF161098">
    <property type="entry name" value="MetI-like"/>
    <property type="match status" value="1"/>
</dbReference>
<evidence type="ECO:0000256" key="3">
    <source>
        <dbReference type="ARBA" id="ARBA00022448"/>
    </source>
</evidence>
<evidence type="ECO:0000256" key="2">
    <source>
        <dbReference type="ARBA" id="ARBA00010072"/>
    </source>
</evidence>
<proteinExistence type="inferred from homology"/>
<sequence length="248" mass="26623">MDTPQTFFGWIALLWDQYGLIFLKGAGIAVYLAAAGTALGTLIGLLAGVGTAVPIDTDTPLPQKVLLRLVRGLVALYVWIFRGTPMMVQAMVIFYGASAVFSWDLDPLAAGLFIVSVNTGAYMAETVRGGIQAVDPGQLEGAQAIGMSHFQAMRLVILPQALRAIIPQIGNYLVSNIKDTSVLSVITVGELFYLARSAAGTYLRYFEVFFITCLIYLALTTAATLLLRLIEKKLAGPRAYALVEDPGA</sequence>
<evidence type="ECO:0000259" key="10">
    <source>
        <dbReference type="PROSITE" id="PS50928"/>
    </source>
</evidence>
<dbReference type="NCBIfam" id="TIGR01726">
    <property type="entry name" value="HEQRo_perm_3TM"/>
    <property type="match status" value="1"/>
</dbReference>
<name>A0A1C6JIK8_9FIRM</name>
<dbReference type="InterPro" id="IPR043429">
    <property type="entry name" value="ArtM/GltK/GlnP/TcyL/YhdX-like"/>
</dbReference>
<dbReference type="EMBL" id="FMHG01000001">
    <property type="protein sequence ID" value="SCJ81877.1"/>
    <property type="molecule type" value="Genomic_DNA"/>
</dbReference>
<dbReference type="InterPro" id="IPR010065">
    <property type="entry name" value="AA_ABC_transptr_permease_3TM"/>
</dbReference>
<dbReference type="GO" id="GO:0006865">
    <property type="term" value="P:amino acid transport"/>
    <property type="evidence" value="ECO:0007669"/>
    <property type="project" value="UniProtKB-KW"/>
</dbReference>
<evidence type="ECO:0000256" key="9">
    <source>
        <dbReference type="RuleBase" id="RU363032"/>
    </source>
</evidence>
<dbReference type="PANTHER" id="PTHR30614">
    <property type="entry name" value="MEMBRANE COMPONENT OF AMINO ACID ABC TRANSPORTER"/>
    <property type="match status" value="1"/>
</dbReference>
<dbReference type="CDD" id="cd06261">
    <property type="entry name" value="TM_PBP2"/>
    <property type="match status" value="1"/>
</dbReference>
<feature type="transmembrane region" description="Helical" evidence="9">
    <location>
        <begin position="30"/>
        <end position="53"/>
    </location>
</feature>
<feature type="domain" description="ABC transmembrane type-1" evidence="10">
    <location>
        <begin position="26"/>
        <end position="227"/>
    </location>
</feature>
<evidence type="ECO:0000256" key="7">
    <source>
        <dbReference type="ARBA" id="ARBA00022989"/>
    </source>
</evidence>
<keyword evidence="4" id="KW-1003">Cell membrane</keyword>
<accession>A0A1C6JIK8</accession>
<gene>
    <name evidence="11" type="primary">yecS</name>
    <name evidence="11" type="ORF">SAMEA3545359_02235</name>
</gene>
<keyword evidence="6" id="KW-0029">Amino-acid transport</keyword>
<organism evidence="11">
    <name type="scientific">uncultured Anaerotruncus sp</name>
    <dbReference type="NCBI Taxonomy" id="905011"/>
    <lineage>
        <taxon>Bacteria</taxon>
        <taxon>Bacillati</taxon>
        <taxon>Bacillota</taxon>
        <taxon>Clostridia</taxon>
        <taxon>Eubacteriales</taxon>
        <taxon>Oscillospiraceae</taxon>
        <taxon>Anaerotruncus</taxon>
        <taxon>environmental samples</taxon>
    </lineage>
</organism>
<dbReference type="GO" id="GO:0022857">
    <property type="term" value="F:transmembrane transporter activity"/>
    <property type="evidence" value="ECO:0007669"/>
    <property type="project" value="InterPro"/>
</dbReference>
<keyword evidence="3 9" id="KW-0813">Transport</keyword>
<dbReference type="Gene3D" id="1.10.3720.10">
    <property type="entry name" value="MetI-like"/>
    <property type="match status" value="1"/>
</dbReference>
<comment type="subcellular location">
    <subcellularLocation>
        <location evidence="1 9">Cell membrane</location>
        <topology evidence="1 9">Multi-pass membrane protein</topology>
    </subcellularLocation>
</comment>
<dbReference type="GO" id="GO:0043190">
    <property type="term" value="C:ATP-binding cassette (ABC) transporter complex"/>
    <property type="evidence" value="ECO:0007669"/>
    <property type="project" value="InterPro"/>
</dbReference>
<evidence type="ECO:0000256" key="5">
    <source>
        <dbReference type="ARBA" id="ARBA00022692"/>
    </source>
</evidence>
<dbReference type="PANTHER" id="PTHR30614:SF20">
    <property type="entry name" value="GLUTAMINE TRANSPORT SYSTEM PERMEASE PROTEIN GLNP"/>
    <property type="match status" value="1"/>
</dbReference>
<reference evidence="11" key="1">
    <citation type="submission" date="2015-09" db="EMBL/GenBank/DDBJ databases">
        <authorList>
            <consortium name="Pathogen Informatics"/>
        </authorList>
    </citation>
    <scope>NUCLEOTIDE SEQUENCE</scope>
    <source>
        <strain evidence="11">2789STDY5834896</strain>
    </source>
</reference>
<evidence type="ECO:0000256" key="4">
    <source>
        <dbReference type="ARBA" id="ARBA00022475"/>
    </source>
</evidence>
<evidence type="ECO:0000256" key="8">
    <source>
        <dbReference type="ARBA" id="ARBA00023136"/>
    </source>
</evidence>
<dbReference type="Pfam" id="PF00528">
    <property type="entry name" value="BPD_transp_1"/>
    <property type="match status" value="1"/>
</dbReference>
<keyword evidence="8 9" id="KW-0472">Membrane</keyword>
<evidence type="ECO:0000256" key="1">
    <source>
        <dbReference type="ARBA" id="ARBA00004651"/>
    </source>
</evidence>
<keyword evidence="5 9" id="KW-0812">Transmembrane</keyword>
<dbReference type="InterPro" id="IPR000515">
    <property type="entry name" value="MetI-like"/>
</dbReference>
<dbReference type="PROSITE" id="PS50928">
    <property type="entry name" value="ABC_TM1"/>
    <property type="match status" value="1"/>
</dbReference>
<keyword evidence="7 9" id="KW-1133">Transmembrane helix</keyword>
<feature type="transmembrane region" description="Helical" evidence="9">
    <location>
        <begin position="208"/>
        <end position="230"/>
    </location>
</feature>
<evidence type="ECO:0000313" key="11">
    <source>
        <dbReference type="EMBL" id="SCJ81877.1"/>
    </source>
</evidence>
<comment type="similarity">
    <text evidence="2">Belongs to the binding-protein-dependent transport system permease family. HisMQ subfamily.</text>
</comment>
<dbReference type="AlphaFoldDB" id="A0A1C6JIK8"/>
<protein>
    <submittedName>
        <fullName evidence="11">Inner membrane amino-acid ABC transporter permease protein yecS</fullName>
    </submittedName>
</protein>